<evidence type="ECO:0000256" key="1">
    <source>
        <dbReference type="SAM" id="MobiDB-lite"/>
    </source>
</evidence>
<proteinExistence type="predicted"/>
<feature type="compositionally biased region" description="Basic and acidic residues" evidence="1">
    <location>
        <begin position="55"/>
        <end position="68"/>
    </location>
</feature>
<reference evidence="3" key="1">
    <citation type="journal article" date="2017" name="Nat. Microbiol.">
        <title>Global analysis of biosynthetic gene clusters reveals vast potential of secondary metabolite production in Penicillium species.</title>
        <authorList>
            <person name="Nielsen J.C."/>
            <person name="Grijseels S."/>
            <person name="Prigent S."/>
            <person name="Ji B."/>
            <person name="Dainat J."/>
            <person name="Nielsen K.F."/>
            <person name="Frisvad J.C."/>
            <person name="Workman M."/>
            <person name="Nielsen J."/>
        </authorList>
    </citation>
    <scope>NUCLEOTIDE SEQUENCE [LARGE SCALE GENOMIC DNA]</scope>
    <source>
        <strain evidence="3">IBT 14082</strain>
    </source>
</reference>
<gene>
    <name evidence="2" type="ORF">PENFLA_c084G09666</name>
</gene>
<sequence>MTASSYIANVTNRIKPKLDGENKKKVPHSNQLGSVKHYGGGGKDGSHNSSILNKLDPRVDSSRDDQARNEAFARNTYYYPKDGSTTTGSHDIPANKFGPL</sequence>
<dbReference type="AlphaFoldDB" id="A0A1V6S9S9"/>
<dbReference type="OrthoDB" id="2590867at2759"/>
<dbReference type="Proteomes" id="UP000191342">
    <property type="component" value="Unassembled WGS sequence"/>
</dbReference>
<feature type="compositionally biased region" description="Polar residues" evidence="1">
    <location>
        <begin position="1"/>
        <end position="12"/>
    </location>
</feature>
<evidence type="ECO:0000313" key="2">
    <source>
        <dbReference type="EMBL" id="OQE10636.1"/>
    </source>
</evidence>
<organism evidence="2 3">
    <name type="scientific">Penicillium flavigenum</name>
    <dbReference type="NCBI Taxonomy" id="254877"/>
    <lineage>
        <taxon>Eukaryota</taxon>
        <taxon>Fungi</taxon>
        <taxon>Dikarya</taxon>
        <taxon>Ascomycota</taxon>
        <taxon>Pezizomycotina</taxon>
        <taxon>Eurotiomycetes</taxon>
        <taxon>Eurotiomycetidae</taxon>
        <taxon>Eurotiales</taxon>
        <taxon>Aspergillaceae</taxon>
        <taxon>Penicillium</taxon>
    </lineage>
</organism>
<dbReference type="EMBL" id="MLQL01000084">
    <property type="protein sequence ID" value="OQE10636.1"/>
    <property type="molecule type" value="Genomic_DNA"/>
</dbReference>
<evidence type="ECO:0000313" key="3">
    <source>
        <dbReference type="Proteomes" id="UP000191342"/>
    </source>
</evidence>
<accession>A0A1V6S9S9</accession>
<name>A0A1V6S9S9_9EURO</name>
<comment type="caution">
    <text evidence="2">The sequence shown here is derived from an EMBL/GenBank/DDBJ whole genome shotgun (WGS) entry which is preliminary data.</text>
</comment>
<feature type="region of interest" description="Disordered" evidence="1">
    <location>
        <begin position="1"/>
        <end position="100"/>
    </location>
</feature>
<protein>
    <submittedName>
        <fullName evidence="2">Uncharacterized protein</fullName>
    </submittedName>
</protein>
<keyword evidence="3" id="KW-1185">Reference proteome</keyword>